<keyword evidence="4" id="KW-1185">Reference proteome</keyword>
<comment type="caution">
    <text evidence="3">The sequence shown here is derived from an EMBL/GenBank/DDBJ whole genome shotgun (WGS) entry which is preliminary data.</text>
</comment>
<dbReference type="Proteomes" id="UP001604277">
    <property type="component" value="Unassembled WGS sequence"/>
</dbReference>
<gene>
    <name evidence="2" type="ORF">Fot_13748</name>
    <name evidence="3" type="ORF">Fot_13801</name>
</gene>
<evidence type="ECO:0000256" key="1">
    <source>
        <dbReference type="SAM" id="MobiDB-lite"/>
    </source>
</evidence>
<sequence length="201" mass="21881">MGVKCQCAIFGSSISLKDTIIDRDQKAQFCRGIGCSGRIKYSQNTKIRKSDEVKCPKRSFHSSSAKQIIGSSSQTCGVMTNARKSHLDSTRKFPVQPEFHPSESSVLIESEAPELLPSPSRIRSCLRNLKCNSLADVIPGSGSTSELNSSRRDVMKKRSSEGESSLSRRGEKTTRAPSVDTHISPSTSGISVSDQDVAVWL</sequence>
<protein>
    <submittedName>
        <fullName evidence="3">Uncharacterized protein</fullName>
    </submittedName>
</protein>
<dbReference type="AlphaFoldDB" id="A0ABD1W6S6"/>
<feature type="region of interest" description="Disordered" evidence="1">
    <location>
        <begin position="140"/>
        <end position="195"/>
    </location>
</feature>
<organism evidence="3 4">
    <name type="scientific">Forsythia ovata</name>
    <dbReference type="NCBI Taxonomy" id="205694"/>
    <lineage>
        <taxon>Eukaryota</taxon>
        <taxon>Viridiplantae</taxon>
        <taxon>Streptophyta</taxon>
        <taxon>Embryophyta</taxon>
        <taxon>Tracheophyta</taxon>
        <taxon>Spermatophyta</taxon>
        <taxon>Magnoliopsida</taxon>
        <taxon>eudicotyledons</taxon>
        <taxon>Gunneridae</taxon>
        <taxon>Pentapetalae</taxon>
        <taxon>asterids</taxon>
        <taxon>lamiids</taxon>
        <taxon>Lamiales</taxon>
        <taxon>Oleaceae</taxon>
        <taxon>Forsythieae</taxon>
        <taxon>Forsythia</taxon>
    </lineage>
</organism>
<evidence type="ECO:0000313" key="3">
    <source>
        <dbReference type="EMBL" id="KAL2544568.1"/>
    </source>
</evidence>
<reference evidence="4" key="1">
    <citation type="submission" date="2024-07" db="EMBL/GenBank/DDBJ databases">
        <title>Two chromosome-level genome assemblies of Korean endemic species Abeliophyllum distichum and Forsythia ovata (Oleaceae).</title>
        <authorList>
            <person name="Jang H."/>
        </authorList>
    </citation>
    <scope>NUCLEOTIDE SEQUENCE [LARGE SCALE GENOMIC DNA]</scope>
</reference>
<accession>A0ABD1W6S6</accession>
<dbReference type="EMBL" id="JBFOLJ010000004">
    <property type="protein sequence ID" value="KAL2544515.1"/>
    <property type="molecule type" value="Genomic_DNA"/>
</dbReference>
<evidence type="ECO:0000313" key="4">
    <source>
        <dbReference type="Proteomes" id="UP001604277"/>
    </source>
</evidence>
<proteinExistence type="predicted"/>
<feature type="compositionally biased region" description="Polar residues" evidence="1">
    <location>
        <begin position="181"/>
        <end position="194"/>
    </location>
</feature>
<dbReference type="EMBL" id="JBFOLJ010000004">
    <property type="protein sequence ID" value="KAL2544568.1"/>
    <property type="molecule type" value="Genomic_DNA"/>
</dbReference>
<name>A0ABD1W6S6_9LAMI</name>
<feature type="compositionally biased region" description="Basic and acidic residues" evidence="1">
    <location>
        <begin position="149"/>
        <end position="174"/>
    </location>
</feature>
<evidence type="ECO:0000313" key="2">
    <source>
        <dbReference type="EMBL" id="KAL2544515.1"/>
    </source>
</evidence>
<reference evidence="3" key="2">
    <citation type="submission" date="2024-07" db="EMBL/GenBank/DDBJ databases">
        <title>Two chromosome-level genome assemblies of Korean endemic species Abeliophyllum distichum and Forsythia ovata (Oleaceae).</title>
        <authorList>
            <person name="Mun J.H."/>
        </authorList>
    </citation>
    <scope>NUCLEOTIDE SEQUENCE</scope>
    <source>
        <strain evidence="3">KNKB202402200001</strain>
        <tissue evidence="3">Leaf</tissue>
    </source>
</reference>